<evidence type="ECO:0000256" key="5">
    <source>
        <dbReference type="ARBA" id="ARBA00023239"/>
    </source>
</evidence>
<evidence type="ECO:0000256" key="1">
    <source>
        <dbReference type="ARBA" id="ARBA00004861"/>
    </source>
</evidence>
<name>A0ABQ5YQ21_9NEIS</name>
<evidence type="ECO:0000313" key="9">
    <source>
        <dbReference type="EMBL" id="GLR15014.1"/>
    </source>
</evidence>
<dbReference type="InterPro" id="IPR011060">
    <property type="entry name" value="RibuloseP-bd_barrel"/>
</dbReference>
<dbReference type="HAMAP" id="MF_01215">
    <property type="entry name" value="OMPdecase_type2"/>
    <property type="match status" value="1"/>
</dbReference>
<evidence type="ECO:0000256" key="3">
    <source>
        <dbReference type="ARBA" id="ARBA00022793"/>
    </source>
</evidence>
<comment type="caution">
    <text evidence="9">The sequence shown here is derived from an EMBL/GenBank/DDBJ whole genome shotgun (WGS) entry which is preliminary data.</text>
</comment>
<dbReference type="CDD" id="cd04725">
    <property type="entry name" value="OMP_decarboxylase_like"/>
    <property type="match status" value="1"/>
</dbReference>
<keyword evidence="4 7" id="KW-0665">Pyrimidine biosynthesis</keyword>
<evidence type="ECO:0000256" key="6">
    <source>
        <dbReference type="ARBA" id="ARBA00049157"/>
    </source>
</evidence>
<comment type="catalytic activity">
    <reaction evidence="6 7">
        <text>orotidine 5'-phosphate + H(+) = UMP + CO2</text>
        <dbReference type="Rhea" id="RHEA:11596"/>
        <dbReference type="ChEBI" id="CHEBI:15378"/>
        <dbReference type="ChEBI" id="CHEBI:16526"/>
        <dbReference type="ChEBI" id="CHEBI:57538"/>
        <dbReference type="ChEBI" id="CHEBI:57865"/>
        <dbReference type="EC" id="4.1.1.23"/>
    </reaction>
</comment>
<dbReference type="EC" id="4.1.1.23" evidence="7"/>
<dbReference type="PANTHER" id="PTHR43375">
    <property type="entry name" value="OROTIDINE 5'-PHOSPHATE DECARBOXYLASE"/>
    <property type="match status" value="1"/>
</dbReference>
<gene>
    <name evidence="9" type="primary">pyrF_2</name>
    <name evidence="7" type="synonym">pyrF</name>
    <name evidence="9" type="ORF">GCM10007907_38040</name>
</gene>
<evidence type="ECO:0000256" key="2">
    <source>
        <dbReference type="ARBA" id="ARBA00008847"/>
    </source>
</evidence>
<keyword evidence="10" id="KW-1185">Reference proteome</keyword>
<dbReference type="InterPro" id="IPR013785">
    <property type="entry name" value="Aldolase_TIM"/>
</dbReference>
<sequence>MFQYRLVERGNALKTRLCLGLDPRLAAYDSVEAMRSHTLAVLEAVAPFIVCVKPQAAFYEAAGLPGLQLMDEVMMLARRLDVPVLLDAKRGDIGSTAEAYAQAWLEGRHAGNAITINPYLGFATLRPFVASARQHGGAVFVLVRTSNPDSGDLQGLMADGCSVAEHVAREVARLGEEEAEALASVGAVVGATHPAELARFRALMPKATLLLPGLGAQGATAATLAPAFLAEGTGAVVSASRGIQYAQGCDLDAAVAAARGYRDELNLAAGQHG</sequence>
<dbReference type="PROSITE" id="PS00156">
    <property type="entry name" value="OMPDECASE"/>
    <property type="match status" value="1"/>
</dbReference>
<evidence type="ECO:0000256" key="4">
    <source>
        <dbReference type="ARBA" id="ARBA00022975"/>
    </source>
</evidence>
<evidence type="ECO:0000259" key="8">
    <source>
        <dbReference type="SMART" id="SM00934"/>
    </source>
</evidence>
<keyword evidence="5 7" id="KW-0456">Lyase</keyword>
<accession>A0ABQ5YQ21</accession>
<dbReference type="SMART" id="SM00934">
    <property type="entry name" value="OMPdecase"/>
    <property type="match status" value="1"/>
</dbReference>
<dbReference type="Gene3D" id="3.20.20.70">
    <property type="entry name" value="Aldolase class I"/>
    <property type="match status" value="1"/>
</dbReference>
<dbReference type="NCBIfam" id="TIGR02127">
    <property type="entry name" value="pyrF_sub2"/>
    <property type="match status" value="1"/>
</dbReference>
<comment type="pathway">
    <text evidence="1 7">Pyrimidine metabolism; UMP biosynthesis via de novo pathway; UMP from orotate: step 2/2.</text>
</comment>
<dbReference type="SUPFAM" id="SSF51366">
    <property type="entry name" value="Ribulose-phoshate binding barrel"/>
    <property type="match status" value="1"/>
</dbReference>
<proteinExistence type="inferred from homology"/>
<dbReference type="Pfam" id="PF00215">
    <property type="entry name" value="OMPdecase"/>
    <property type="match status" value="1"/>
</dbReference>
<feature type="domain" description="Orotidine 5'-phosphate decarboxylase" evidence="8">
    <location>
        <begin position="16"/>
        <end position="257"/>
    </location>
</feature>
<organism evidence="9 10">
    <name type="scientific">Chitinimonas prasina</name>
    <dbReference type="NCBI Taxonomy" id="1434937"/>
    <lineage>
        <taxon>Bacteria</taxon>
        <taxon>Pseudomonadati</taxon>
        <taxon>Pseudomonadota</taxon>
        <taxon>Betaproteobacteria</taxon>
        <taxon>Neisseriales</taxon>
        <taxon>Chitinibacteraceae</taxon>
        <taxon>Chitinimonas</taxon>
    </lineage>
</organism>
<dbReference type="RefSeq" id="WP_284198078.1">
    <property type="nucleotide sequence ID" value="NZ_BSOG01000006.1"/>
</dbReference>
<dbReference type="InterPro" id="IPR011995">
    <property type="entry name" value="OMPdecase_type-2"/>
</dbReference>
<dbReference type="InterPro" id="IPR001754">
    <property type="entry name" value="OMPdeCOase_dom"/>
</dbReference>
<comment type="similarity">
    <text evidence="2 7">Belongs to the OMP decarboxylase family. Type 2 subfamily.</text>
</comment>
<dbReference type="EMBL" id="BSOG01000006">
    <property type="protein sequence ID" value="GLR15014.1"/>
    <property type="molecule type" value="Genomic_DNA"/>
</dbReference>
<reference evidence="10" key="1">
    <citation type="journal article" date="2019" name="Int. J. Syst. Evol. Microbiol.">
        <title>The Global Catalogue of Microorganisms (GCM) 10K type strain sequencing project: providing services to taxonomists for standard genome sequencing and annotation.</title>
        <authorList>
            <consortium name="The Broad Institute Genomics Platform"/>
            <consortium name="The Broad Institute Genome Sequencing Center for Infectious Disease"/>
            <person name="Wu L."/>
            <person name="Ma J."/>
        </authorList>
    </citation>
    <scope>NUCLEOTIDE SEQUENCE [LARGE SCALE GENOMIC DNA]</scope>
    <source>
        <strain evidence="10">NBRC 110044</strain>
    </source>
</reference>
<protein>
    <recommendedName>
        <fullName evidence="7">Orotidine 5'-phosphate decarboxylase</fullName>
        <ecNumber evidence="7">4.1.1.23</ecNumber>
    </recommendedName>
    <alternativeName>
        <fullName evidence="7">OMP decarboxylase</fullName>
        <shortName evidence="7">OMPDCase</shortName>
        <shortName evidence="7">OMPdecase</shortName>
    </alternativeName>
</protein>
<keyword evidence="3 7" id="KW-0210">Decarboxylase</keyword>
<evidence type="ECO:0000313" key="10">
    <source>
        <dbReference type="Proteomes" id="UP001156706"/>
    </source>
</evidence>
<feature type="active site" description="Proton donor" evidence="7">
    <location>
        <position position="89"/>
    </location>
</feature>
<dbReference type="InterPro" id="IPR018089">
    <property type="entry name" value="OMPdecase_AS"/>
</dbReference>
<dbReference type="Proteomes" id="UP001156706">
    <property type="component" value="Unassembled WGS sequence"/>
</dbReference>
<evidence type="ECO:0000256" key="7">
    <source>
        <dbReference type="HAMAP-Rule" id="MF_01215"/>
    </source>
</evidence>
<dbReference type="PANTHER" id="PTHR43375:SF1">
    <property type="entry name" value="OROTIDINE 5'-PHOSPHATE DECARBOXYLASE"/>
    <property type="match status" value="1"/>
</dbReference>